<dbReference type="Gene3D" id="1.10.10.10">
    <property type="entry name" value="Winged helix-like DNA-binding domain superfamily/Winged helix DNA-binding domain"/>
    <property type="match status" value="1"/>
</dbReference>
<dbReference type="InterPro" id="IPR036388">
    <property type="entry name" value="WH-like_DNA-bd_sf"/>
</dbReference>
<comment type="caution">
    <text evidence="2">The sequence shown here is derived from an EMBL/GenBank/DDBJ whole genome shotgun (WGS) entry which is preliminary data.</text>
</comment>
<accession>A0A7W6MK48</accession>
<gene>
    <name evidence="2" type="ORF">GGR04_002650</name>
</gene>
<keyword evidence="3" id="KW-1185">Reference proteome</keyword>
<dbReference type="InterPro" id="IPR041516">
    <property type="entry name" value="LACTB2_WH"/>
</dbReference>
<proteinExistence type="predicted"/>
<evidence type="ECO:0000259" key="1">
    <source>
        <dbReference type="SMART" id="SM00849"/>
    </source>
</evidence>
<name>A0A7W6MK48_9HYPH</name>
<dbReference type="PANTHER" id="PTHR23131">
    <property type="entry name" value="ENDORIBONUCLEASE LACTB2"/>
    <property type="match status" value="1"/>
</dbReference>
<dbReference type="SMART" id="SM00849">
    <property type="entry name" value="Lactamase_B"/>
    <property type="match status" value="1"/>
</dbReference>
<dbReference type="InterPro" id="IPR001279">
    <property type="entry name" value="Metallo-B-lactamas"/>
</dbReference>
<dbReference type="GO" id="GO:0016787">
    <property type="term" value="F:hydrolase activity"/>
    <property type="evidence" value="ECO:0007669"/>
    <property type="project" value="UniProtKB-KW"/>
</dbReference>
<keyword evidence="2" id="KW-0378">Hydrolase</keyword>
<dbReference type="RefSeq" id="WP_183200321.1">
    <property type="nucleotide sequence ID" value="NZ_JACIEK010000006.1"/>
</dbReference>
<feature type="domain" description="Metallo-beta-lactamase" evidence="1">
    <location>
        <begin position="38"/>
        <end position="214"/>
    </location>
</feature>
<evidence type="ECO:0000313" key="3">
    <source>
        <dbReference type="Proteomes" id="UP000542776"/>
    </source>
</evidence>
<dbReference type="Pfam" id="PF00753">
    <property type="entry name" value="Lactamase_B"/>
    <property type="match status" value="1"/>
</dbReference>
<dbReference type="Pfam" id="PF17778">
    <property type="entry name" value="WHD_BLACT"/>
    <property type="match status" value="1"/>
</dbReference>
<dbReference type="SUPFAM" id="SSF56281">
    <property type="entry name" value="Metallo-hydrolase/oxidoreductase"/>
    <property type="match status" value="1"/>
</dbReference>
<dbReference type="InterPro" id="IPR036866">
    <property type="entry name" value="RibonucZ/Hydroxyglut_hydro"/>
</dbReference>
<organism evidence="2 3">
    <name type="scientific">Aureimonas pseudogalii</name>
    <dbReference type="NCBI Taxonomy" id="1744844"/>
    <lineage>
        <taxon>Bacteria</taxon>
        <taxon>Pseudomonadati</taxon>
        <taxon>Pseudomonadota</taxon>
        <taxon>Alphaproteobacteria</taxon>
        <taxon>Hyphomicrobiales</taxon>
        <taxon>Aurantimonadaceae</taxon>
        <taxon>Aureimonas</taxon>
    </lineage>
</organism>
<sequence>MTLSLDMDFHPEHGRPTEVAPGVRRITAPNAGPMTFQGTNTYLVGSDAFVVVDPGPADERHLAALLQAIGDRPVEAILVTHTHVDHSALARRLADETGAPLVAEGLHRLSRALLDGEVNPLDAAGDWAFRPDLILADGATLTTQAGRFTGVATPGHAANHMAFALEDTGLVFSGDHVMAWSTSVVAPPDGRMSDFMRSLDRLLERDDRQYLPGHGGPVERPQAFVRALKTHRRMREAAILERVRGGDRTIAQIVRQIYRGTDPKLHGAAALSVLAHLEDLVEKGVVVAETAVSLTAEYRPA</sequence>
<dbReference type="Gene3D" id="3.60.15.10">
    <property type="entry name" value="Ribonuclease Z/Hydroxyacylglutathione hydrolase-like"/>
    <property type="match status" value="1"/>
</dbReference>
<dbReference type="EMBL" id="JACIEK010000006">
    <property type="protein sequence ID" value="MBB3998802.1"/>
    <property type="molecule type" value="Genomic_DNA"/>
</dbReference>
<reference evidence="2 3" key="1">
    <citation type="submission" date="2020-08" db="EMBL/GenBank/DDBJ databases">
        <title>Genomic Encyclopedia of Type Strains, Phase IV (KMG-IV): sequencing the most valuable type-strain genomes for metagenomic binning, comparative biology and taxonomic classification.</title>
        <authorList>
            <person name="Goeker M."/>
        </authorList>
    </citation>
    <scope>NUCLEOTIDE SEQUENCE [LARGE SCALE GENOMIC DNA]</scope>
    <source>
        <strain evidence="2 3">DSM 102238</strain>
    </source>
</reference>
<dbReference type="PANTHER" id="PTHR23131:SF0">
    <property type="entry name" value="ENDORIBONUCLEASE LACTB2"/>
    <property type="match status" value="1"/>
</dbReference>
<dbReference type="InterPro" id="IPR050662">
    <property type="entry name" value="Sec-metab_biosynth-thioest"/>
</dbReference>
<evidence type="ECO:0000313" key="2">
    <source>
        <dbReference type="EMBL" id="MBB3998802.1"/>
    </source>
</evidence>
<dbReference type="Proteomes" id="UP000542776">
    <property type="component" value="Unassembled WGS sequence"/>
</dbReference>
<protein>
    <submittedName>
        <fullName evidence="2">Glyoxylase-like metal-dependent hydrolase (Beta-lactamase superfamily II)</fullName>
    </submittedName>
</protein>
<dbReference type="CDD" id="cd16278">
    <property type="entry name" value="metallo-hydrolase-like_MBL-fold"/>
    <property type="match status" value="1"/>
</dbReference>
<dbReference type="AlphaFoldDB" id="A0A7W6MK48"/>